<evidence type="ECO:0000313" key="1">
    <source>
        <dbReference type="EMBL" id="KJZ10619.1"/>
    </source>
</evidence>
<proteinExistence type="predicted"/>
<comment type="caution">
    <text evidence="1">The sequence shown here is derived from an EMBL/GenBank/DDBJ whole genome shotgun (WGS) entry which is preliminary data.</text>
</comment>
<keyword evidence="2" id="KW-1185">Reference proteome</keyword>
<dbReference type="Proteomes" id="UP000033452">
    <property type="component" value="Unassembled WGS sequence"/>
</dbReference>
<dbReference type="EMBL" id="JXYA01000014">
    <property type="protein sequence ID" value="KJZ10619.1"/>
    <property type="molecule type" value="Genomic_DNA"/>
</dbReference>
<evidence type="ECO:0008006" key="3">
    <source>
        <dbReference type="Google" id="ProtNLM"/>
    </source>
</evidence>
<dbReference type="PATRIC" id="fig|43658.5.peg.1471"/>
<dbReference type="AlphaFoldDB" id="A0A0F4QTD6"/>
<protein>
    <recommendedName>
        <fullName evidence="3">Orphan protein</fullName>
    </recommendedName>
</protein>
<gene>
    <name evidence="1" type="ORF">TW77_06975</name>
</gene>
<sequence length="86" mass="10042">MMDKTQQLDNSVIAELQNKDHSEQLKQLDNLSCTHGDIIELLAQYLALSEQDDDSQFDAWYDALCQDQLRVLKAFEIFRAHYEQAH</sequence>
<evidence type="ECO:0000313" key="2">
    <source>
        <dbReference type="Proteomes" id="UP000033452"/>
    </source>
</evidence>
<name>A0A0F4QTD6_9GAMM</name>
<reference evidence="1 2" key="1">
    <citation type="journal article" date="2015" name="BMC Genomics">
        <title>Genome mining reveals unlocked bioactive potential of marine Gram-negative bacteria.</title>
        <authorList>
            <person name="Machado H."/>
            <person name="Sonnenschein E.C."/>
            <person name="Melchiorsen J."/>
            <person name="Gram L."/>
        </authorList>
    </citation>
    <scope>NUCLEOTIDE SEQUENCE [LARGE SCALE GENOMIC DNA]</scope>
    <source>
        <strain evidence="1 2">S2471</strain>
    </source>
</reference>
<organism evidence="1 2">
    <name type="scientific">Pseudoalteromonas rubra</name>
    <dbReference type="NCBI Taxonomy" id="43658"/>
    <lineage>
        <taxon>Bacteria</taxon>
        <taxon>Pseudomonadati</taxon>
        <taxon>Pseudomonadota</taxon>
        <taxon>Gammaproteobacteria</taxon>
        <taxon>Alteromonadales</taxon>
        <taxon>Pseudoalteromonadaceae</taxon>
        <taxon>Pseudoalteromonas</taxon>
    </lineage>
</organism>
<accession>A0A0F4QTD6</accession>